<evidence type="ECO:0000256" key="1">
    <source>
        <dbReference type="SAM" id="Phobius"/>
    </source>
</evidence>
<keyword evidence="1" id="KW-0472">Membrane</keyword>
<dbReference type="Proteomes" id="UP000829476">
    <property type="component" value="Chromosome"/>
</dbReference>
<keyword evidence="3" id="KW-1185">Reference proteome</keyword>
<reference evidence="2 3" key="1">
    <citation type="journal article" date="2018" name="Int. J. Syst. Evol. Microbiol.">
        <title>Zhouia spongiae sp. nov., isolated from a marine sponge.</title>
        <authorList>
            <person name="Zhuang L."/>
            <person name="Lin B."/>
            <person name="Qin F."/>
            <person name="Luo L."/>
        </authorList>
    </citation>
    <scope>NUCLEOTIDE SEQUENCE [LARGE SCALE GENOMIC DNA]</scope>
    <source>
        <strain evidence="2 3">HN-Y44</strain>
    </source>
</reference>
<evidence type="ECO:0000313" key="3">
    <source>
        <dbReference type="Proteomes" id="UP000829476"/>
    </source>
</evidence>
<name>A0ABY3YSJ9_9FLAO</name>
<keyword evidence="1" id="KW-0812">Transmembrane</keyword>
<sequence length="145" mass="16565">MKAIIKYIKQLYIVIVSATLLHSCSIYRSQNSSIDDAVSSRQKVLVLNTNLERFHFKRLLFQKDSLYGVASKNSKEAKRLSDLISAEKYNDKYLKIYLPEKDIYEIRQKNKSLSTAISIAIPVSAFTLAVILAVDPFEDISLWSD</sequence>
<accession>A0ABY3YSJ9</accession>
<dbReference type="EMBL" id="CP094326">
    <property type="protein sequence ID" value="UNZ00387.1"/>
    <property type="molecule type" value="Genomic_DNA"/>
</dbReference>
<organism evidence="2 3">
    <name type="scientific">Zhouia spongiae</name>
    <dbReference type="NCBI Taxonomy" id="2202721"/>
    <lineage>
        <taxon>Bacteria</taxon>
        <taxon>Pseudomonadati</taxon>
        <taxon>Bacteroidota</taxon>
        <taxon>Flavobacteriia</taxon>
        <taxon>Flavobacteriales</taxon>
        <taxon>Flavobacteriaceae</taxon>
        <taxon>Zhouia</taxon>
    </lineage>
</organism>
<gene>
    <name evidence="2" type="ORF">MQE36_08615</name>
</gene>
<keyword evidence="1" id="KW-1133">Transmembrane helix</keyword>
<evidence type="ECO:0008006" key="4">
    <source>
        <dbReference type="Google" id="ProtNLM"/>
    </source>
</evidence>
<protein>
    <recommendedName>
        <fullName evidence="4">Lipoprotein</fullName>
    </recommendedName>
</protein>
<feature type="transmembrane region" description="Helical" evidence="1">
    <location>
        <begin position="113"/>
        <end position="134"/>
    </location>
</feature>
<proteinExistence type="predicted"/>
<evidence type="ECO:0000313" key="2">
    <source>
        <dbReference type="EMBL" id="UNZ00387.1"/>
    </source>
</evidence>
<dbReference type="RefSeq" id="WP_242938750.1">
    <property type="nucleotide sequence ID" value="NZ_CP094326.1"/>
</dbReference>